<dbReference type="PANTHER" id="PTHR34009">
    <property type="entry name" value="PROTEIN STAR"/>
    <property type="match status" value="1"/>
</dbReference>
<dbReference type="AlphaFoldDB" id="A0A815Z1W4"/>
<dbReference type="GO" id="GO:0006888">
    <property type="term" value="P:endoplasmic reticulum to Golgi vesicle-mediated transport"/>
    <property type="evidence" value="ECO:0007669"/>
    <property type="project" value="TreeGrafter"/>
</dbReference>
<accession>A0A815Z1W4</accession>
<dbReference type="InterPro" id="IPR053202">
    <property type="entry name" value="EGF_Rcpt_Signaling_Reg"/>
</dbReference>
<keyword evidence="1" id="KW-1133">Transmembrane helix</keyword>
<feature type="domain" description="Methyltransferase FkbM" evidence="2">
    <location>
        <begin position="124"/>
        <end position="282"/>
    </location>
</feature>
<dbReference type="Proteomes" id="UP000663828">
    <property type="component" value="Unassembled WGS sequence"/>
</dbReference>
<dbReference type="InterPro" id="IPR029063">
    <property type="entry name" value="SAM-dependent_MTases_sf"/>
</dbReference>
<dbReference type="InterPro" id="IPR006342">
    <property type="entry name" value="FkbM_mtfrase"/>
</dbReference>
<dbReference type="Pfam" id="PF05050">
    <property type="entry name" value="Methyltransf_21"/>
    <property type="match status" value="1"/>
</dbReference>
<comment type="caution">
    <text evidence="3">The sequence shown here is derived from an EMBL/GenBank/DDBJ whole genome shotgun (WGS) entry which is preliminary data.</text>
</comment>
<proteinExistence type="predicted"/>
<organism evidence="3 4">
    <name type="scientific">Adineta ricciae</name>
    <name type="common">Rotifer</name>
    <dbReference type="NCBI Taxonomy" id="249248"/>
    <lineage>
        <taxon>Eukaryota</taxon>
        <taxon>Metazoa</taxon>
        <taxon>Spiralia</taxon>
        <taxon>Gnathifera</taxon>
        <taxon>Rotifera</taxon>
        <taxon>Eurotatoria</taxon>
        <taxon>Bdelloidea</taxon>
        <taxon>Adinetida</taxon>
        <taxon>Adinetidae</taxon>
        <taxon>Adineta</taxon>
    </lineage>
</organism>
<evidence type="ECO:0000313" key="4">
    <source>
        <dbReference type="Proteomes" id="UP000663828"/>
    </source>
</evidence>
<dbReference type="GO" id="GO:0016197">
    <property type="term" value="P:endosomal transport"/>
    <property type="evidence" value="ECO:0007669"/>
    <property type="project" value="TreeGrafter"/>
</dbReference>
<evidence type="ECO:0000256" key="1">
    <source>
        <dbReference type="SAM" id="Phobius"/>
    </source>
</evidence>
<evidence type="ECO:0000313" key="3">
    <source>
        <dbReference type="EMBL" id="CAF1577566.1"/>
    </source>
</evidence>
<name>A0A815Z1W4_ADIRI</name>
<dbReference type="GO" id="GO:0005789">
    <property type="term" value="C:endoplasmic reticulum membrane"/>
    <property type="evidence" value="ECO:0007669"/>
    <property type="project" value="TreeGrafter"/>
</dbReference>
<gene>
    <name evidence="3" type="ORF">XAT740_LOCUS45134</name>
</gene>
<keyword evidence="1" id="KW-0812">Transmembrane</keyword>
<dbReference type="SUPFAM" id="SSF53335">
    <property type="entry name" value="S-adenosyl-L-methionine-dependent methyltransferases"/>
    <property type="match status" value="1"/>
</dbReference>
<protein>
    <recommendedName>
        <fullName evidence="2">Methyltransferase FkbM domain-containing protein</fullName>
    </recommendedName>
</protein>
<dbReference type="PANTHER" id="PTHR34009:SF2">
    <property type="entry name" value="PROTEIN STAR"/>
    <property type="match status" value="1"/>
</dbReference>
<keyword evidence="1" id="KW-0472">Membrane</keyword>
<evidence type="ECO:0000259" key="2">
    <source>
        <dbReference type="Pfam" id="PF05050"/>
    </source>
</evidence>
<reference evidence="3" key="1">
    <citation type="submission" date="2021-02" db="EMBL/GenBank/DDBJ databases">
        <authorList>
            <person name="Nowell W R."/>
        </authorList>
    </citation>
    <scope>NUCLEOTIDE SEQUENCE</scope>
</reference>
<feature type="transmembrane region" description="Helical" evidence="1">
    <location>
        <begin position="6"/>
        <end position="24"/>
    </location>
</feature>
<dbReference type="GO" id="GO:0005886">
    <property type="term" value="C:plasma membrane"/>
    <property type="evidence" value="ECO:0007669"/>
    <property type="project" value="TreeGrafter"/>
</dbReference>
<dbReference type="EMBL" id="CAJNOR010005839">
    <property type="protein sequence ID" value="CAF1577566.1"/>
    <property type="molecule type" value="Genomic_DNA"/>
</dbReference>
<dbReference type="GO" id="GO:0005794">
    <property type="term" value="C:Golgi apparatus"/>
    <property type="evidence" value="ECO:0007669"/>
    <property type="project" value="TreeGrafter"/>
</dbReference>
<sequence>MKSSSYFISLIVIVGLIIFVIYTIRSGPRDTAIQSNGSGRSDVFQMRNTTESILFNTTSITTINFTSFDSRHLRHLHPQIWACPSPNFQGKPGYFSQSGEDKALEKMFLENTRTRQNPGIFVELGALDGITYSNTLFFERMFDWRGVLIEAQPGNARKLLRGNRKNTVKIPFGICSLPQTEIQMLGEDGAVAGDIATMDESFRKAWHKNTKKIQRVACAPIGTYLSAIGITHIDFFSLDVEGAEFTVLLTMNWNIQVHYLLVENNSKMPNITALLKNHGFRIQEFHHCTPGSDCASNTLFVNDNYKKPNFLSVCISNIYPDMASKGLIYWDKFYLVVMCWFYLTINLRK</sequence>
<keyword evidence="4" id="KW-1185">Reference proteome</keyword>
<dbReference type="Gene3D" id="3.40.50.150">
    <property type="entry name" value="Vaccinia Virus protein VP39"/>
    <property type="match status" value="1"/>
</dbReference>
<dbReference type="GO" id="GO:0031902">
    <property type="term" value="C:late endosome membrane"/>
    <property type="evidence" value="ECO:0007669"/>
    <property type="project" value="TreeGrafter"/>
</dbReference>